<evidence type="ECO:0000313" key="2">
    <source>
        <dbReference type="EMBL" id="TGL38712.1"/>
    </source>
</evidence>
<dbReference type="Proteomes" id="UP000297946">
    <property type="component" value="Unassembled WGS sequence"/>
</dbReference>
<evidence type="ECO:0000313" key="1">
    <source>
        <dbReference type="EMBL" id="TGK05580.1"/>
    </source>
</evidence>
<keyword evidence="3" id="KW-1185">Reference proteome</keyword>
<dbReference type="NCBIfam" id="NF047692">
    <property type="entry name" value="LIC11631_fam"/>
    <property type="match status" value="1"/>
</dbReference>
<protein>
    <submittedName>
        <fullName evidence="1">Uncharacterized protein</fullName>
    </submittedName>
</protein>
<reference evidence="1 4" key="2">
    <citation type="journal article" date="2019" name="PLoS Negl. Trop. Dis.">
        <title>Revisiting the worldwide diversity of Leptospira species in the environment.</title>
        <authorList>
            <person name="Vincent A.T."/>
            <person name="Schiettekatte O."/>
            <person name="Bourhy P."/>
            <person name="Veyrier F.J."/>
            <person name="Picardeau M."/>
        </authorList>
    </citation>
    <scope>NUCLEOTIDE SEQUENCE [LARGE SCALE GENOMIC DNA]</scope>
    <source>
        <strain evidence="2">201702690</strain>
        <strain evidence="1 4">SSW18</strain>
    </source>
</reference>
<name>A0A5F1ZRQ5_9LEPT</name>
<organism evidence="1 4">
    <name type="scientific">Leptospira langatensis</name>
    <dbReference type="NCBI Taxonomy" id="2484983"/>
    <lineage>
        <taxon>Bacteria</taxon>
        <taxon>Pseudomonadati</taxon>
        <taxon>Spirochaetota</taxon>
        <taxon>Spirochaetia</taxon>
        <taxon>Leptospirales</taxon>
        <taxon>Leptospiraceae</taxon>
        <taxon>Leptospira</taxon>
    </lineage>
</organism>
<dbReference type="OrthoDB" id="340768at2"/>
<evidence type="ECO:0000313" key="3">
    <source>
        <dbReference type="Proteomes" id="UP000297273"/>
    </source>
</evidence>
<dbReference type="AlphaFoldDB" id="A0A5F1ZRQ5"/>
<comment type="caution">
    <text evidence="1">The sequence shown here is derived from an EMBL/GenBank/DDBJ whole genome shotgun (WGS) entry which is preliminary data.</text>
</comment>
<reference evidence="2" key="1">
    <citation type="submission" date="2018-10" db="EMBL/GenBank/DDBJ databases">
        <authorList>
            <person name="Vincent A.T."/>
            <person name="Schiettekatte O."/>
            <person name="Bourhy P."/>
            <person name="Veyrier F.J."/>
            <person name="Picardeau M."/>
        </authorList>
    </citation>
    <scope>NUCLEOTIDE SEQUENCE</scope>
    <source>
        <strain evidence="2">201702690</strain>
    </source>
</reference>
<sequence>MAKTLLSKPSIFEPYGHSDLYALDNLYFSPLKEKEIWDFSRIREFSPLNLGFIFARAELGSQSGSSEIELNNLGPNFKKGICLTKGWEKAPGIRFDAFLPQILGSEFNFHYKRLEEGTDQLAFSEFFFEKGFALQGKWKDRNFQILFSASHSENRNLPSILKKVSEFNAEHQIRGNFFLRTEKQSYLNFLKPKESFGPLFLQEKKLEQDPFLFLSLDYSKAEEKEETNS</sequence>
<accession>A0A5F1ZRQ5</accession>
<dbReference type="Proteomes" id="UP000297273">
    <property type="component" value="Unassembled WGS sequence"/>
</dbReference>
<gene>
    <name evidence="1" type="ORF">EHO57_02590</name>
    <name evidence="2" type="ORF">EHQ53_18350</name>
</gene>
<proteinExistence type="predicted"/>
<dbReference type="RefSeq" id="WP_135647199.1">
    <property type="nucleotide sequence ID" value="NZ_RQER01000001.1"/>
</dbReference>
<dbReference type="EMBL" id="RQGC01000013">
    <property type="protein sequence ID" value="TGL38712.1"/>
    <property type="molecule type" value="Genomic_DNA"/>
</dbReference>
<evidence type="ECO:0000313" key="4">
    <source>
        <dbReference type="Proteomes" id="UP000297946"/>
    </source>
</evidence>
<dbReference type="EMBL" id="RQER01000001">
    <property type="protein sequence ID" value="TGK05580.1"/>
    <property type="molecule type" value="Genomic_DNA"/>
</dbReference>